<feature type="region of interest" description="Disordered" evidence="1">
    <location>
        <begin position="1"/>
        <end position="27"/>
    </location>
</feature>
<name>A0A0D2J7V1_9CHLO</name>
<sequence>MVNAIYSGSSDEDLPKIKPLWPNNGTVPQQQPLEWEWQREWERERPDPEKKPRLVKVRLSVHYRVHSRQMLCIGGSQ</sequence>
<proteinExistence type="predicted"/>
<evidence type="ECO:0000313" key="3">
    <source>
        <dbReference type="Proteomes" id="UP000054498"/>
    </source>
</evidence>
<dbReference type="Proteomes" id="UP000054498">
    <property type="component" value="Unassembled WGS sequence"/>
</dbReference>
<dbReference type="EMBL" id="KK103280">
    <property type="protein sequence ID" value="KIY95867.1"/>
    <property type="molecule type" value="Genomic_DNA"/>
</dbReference>
<feature type="non-terminal residue" evidence="2">
    <location>
        <position position="77"/>
    </location>
</feature>
<gene>
    <name evidence="2" type="ORF">MNEG_12094</name>
</gene>
<keyword evidence="3" id="KW-1185">Reference proteome</keyword>
<accession>A0A0D2J7V1</accession>
<dbReference type="KEGG" id="mng:MNEG_12094"/>
<dbReference type="GeneID" id="25729422"/>
<organism evidence="2 3">
    <name type="scientific">Monoraphidium neglectum</name>
    <dbReference type="NCBI Taxonomy" id="145388"/>
    <lineage>
        <taxon>Eukaryota</taxon>
        <taxon>Viridiplantae</taxon>
        <taxon>Chlorophyta</taxon>
        <taxon>core chlorophytes</taxon>
        <taxon>Chlorophyceae</taxon>
        <taxon>CS clade</taxon>
        <taxon>Sphaeropleales</taxon>
        <taxon>Selenastraceae</taxon>
        <taxon>Monoraphidium</taxon>
    </lineage>
</organism>
<evidence type="ECO:0000313" key="2">
    <source>
        <dbReference type="EMBL" id="KIY95867.1"/>
    </source>
</evidence>
<dbReference type="RefSeq" id="XP_013894887.1">
    <property type="nucleotide sequence ID" value="XM_014039433.1"/>
</dbReference>
<reference evidence="2 3" key="1">
    <citation type="journal article" date="2013" name="BMC Genomics">
        <title>Reconstruction of the lipid metabolism for the microalga Monoraphidium neglectum from its genome sequence reveals characteristics suitable for biofuel production.</title>
        <authorList>
            <person name="Bogen C."/>
            <person name="Al-Dilaimi A."/>
            <person name="Albersmeier A."/>
            <person name="Wichmann J."/>
            <person name="Grundmann M."/>
            <person name="Rupp O."/>
            <person name="Lauersen K.J."/>
            <person name="Blifernez-Klassen O."/>
            <person name="Kalinowski J."/>
            <person name="Goesmann A."/>
            <person name="Mussgnug J.H."/>
            <person name="Kruse O."/>
        </authorList>
    </citation>
    <scope>NUCLEOTIDE SEQUENCE [LARGE SCALE GENOMIC DNA]</scope>
    <source>
        <strain evidence="2 3">SAG 48.87</strain>
    </source>
</reference>
<evidence type="ECO:0000256" key="1">
    <source>
        <dbReference type="SAM" id="MobiDB-lite"/>
    </source>
</evidence>
<protein>
    <submittedName>
        <fullName evidence="2">Uncharacterized protein</fullName>
    </submittedName>
</protein>
<dbReference type="AlphaFoldDB" id="A0A0D2J7V1"/>